<dbReference type="InterPro" id="IPR046866">
    <property type="entry name" value="FapA_N"/>
</dbReference>
<dbReference type="InterPro" id="IPR005646">
    <property type="entry name" value="FapA"/>
</dbReference>
<sequence length="532" mass="59410">MTTIFEDNNLCVFLKEINGKSEVWLIVKNHSTPLNYFDSICRDFPRIKISNFISLKKAFDEPNVSVCIGEYKPKYLVSASKDEMYAYIDINMTQSEIESCNINIIKTEIIKALNEAGINEGIDLDEISEDMESFARLTVAKGIEPVSGKDAKITYFQLSEKKPTIKSDGKVDNYEMNLIDKIERGGWLGEKTLPTLGQPGKTVFGKTVIAKPGRDYMLKFDAKSVDEVVEEGKIILAAKFDGAVKFEHGKIGVHNHLVIDENVGYSTGNIDFDGYVTIHGVVEDLFSVRATKDIFIKGKMGIGAVGTIHSINGDISILGGVNGKKKAKLIAGRNVYVKYVNEAEIEAKGEINIGLYAYESILKGDKVILSPDKGKVVGGEIQAKHLVSANTFGNSMEKATKIQVKGFDRNKVNEELDVIKVNFNETIAKANRLKRELEILELNQENLSEKDEFTYKGMLLTYENLIDEINKLNYDFKKLEEFLRTKGEGEVKILGSAYPKTVLDIKNLQKVINKTMSGSFYVKDNSLHLTQT</sequence>
<dbReference type="PANTHER" id="PTHR38032">
    <property type="entry name" value="POLYMERASE-RELATED"/>
    <property type="match status" value="1"/>
</dbReference>
<evidence type="ECO:0000313" key="3">
    <source>
        <dbReference type="EMBL" id="SKB27936.1"/>
    </source>
</evidence>
<dbReference type="OrthoDB" id="1279at2"/>
<dbReference type="InterPro" id="IPR046865">
    <property type="entry name" value="FapA_b_solenoid"/>
</dbReference>
<reference evidence="4" key="1">
    <citation type="submission" date="2017-02" db="EMBL/GenBank/DDBJ databases">
        <authorList>
            <person name="Varghese N."/>
            <person name="Submissions S."/>
        </authorList>
    </citation>
    <scope>NUCLEOTIDE SEQUENCE [LARGE SCALE GENOMIC DNA]</scope>
    <source>
        <strain evidence="4">ATCC 35199</strain>
    </source>
</reference>
<gene>
    <name evidence="3" type="ORF">SAMN02745120_0558</name>
</gene>
<feature type="coiled-coil region" evidence="1">
    <location>
        <begin position="423"/>
        <end position="450"/>
    </location>
</feature>
<keyword evidence="1" id="KW-0175">Coiled coil</keyword>
<dbReference type="PANTHER" id="PTHR38032:SF1">
    <property type="entry name" value="RNA-BINDING PROTEIN KHPB N-TERMINAL DOMAIN-CONTAINING PROTEIN"/>
    <property type="match status" value="1"/>
</dbReference>
<dbReference type="AlphaFoldDB" id="A0A1T4ZZ30"/>
<evidence type="ECO:0000313" key="4">
    <source>
        <dbReference type="Proteomes" id="UP000243406"/>
    </source>
</evidence>
<evidence type="ECO:0000259" key="2">
    <source>
        <dbReference type="Pfam" id="PF20250"/>
    </source>
</evidence>
<evidence type="ECO:0000256" key="1">
    <source>
        <dbReference type="SAM" id="Coils"/>
    </source>
</evidence>
<dbReference type="EMBL" id="FUYN01000001">
    <property type="protein sequence ID" value="SKB27936.1"/>
    <property type="molecule type" value="Genomic_DNA"/>
</dbReference>
<protein>
    <recommendedName>
        <fullName evidence="2">Flagellar Assembly Protein A N-terminal region domain-containing protein</fullName>
    </recommendedName>
</protein>
<dbReference type="Proteomes" id="UP000243406">
    <property type="component" value="Unassembled WGS sequence"/>
</dbReference>
<dbReference type="Pfam" id="PF20250">
    <property type="entry name" value="FapA_N"/>
    <property type="match status" value="1"/>
</dbReference>
<dbReference type="Pfam" id="PF03961">
    <property type="entry name" value="FapA"/>
    <property type="match status" value="1"/>
</dbReference>
<accession>A0A1T4ZZ30</accession>
<name>A0A1T4ZZ30_9FIRM</name>
<organism evidence="3 4">
    <name type="scientific">Acetoanaerobium noterae</name>
    <dbReference type="NCBI Taxonomy" id="745369"/>
    <lineage>
        <taxon>Bacteria</taxon>
        <taxon>Bacillati</taxon>
        <taxon>Bacillota</taxon>
        <taxon>Clostridia</taxon>
        <taxon>Peptostreptococcales</taxon>
        <taxon>Filifactoraceae</taxon>
        <taxon>Acetoanaerobium</taxon>
    </lineage>
</organism>
<keyword evidence="4" id="KW-1185">Reference proteome</keyword>
<proteinExistence type="predicted"/>
<dbReference type="RefSeq" id="WP_079588532.1">
    <property type="nucleotide sequence ID" value="NZ_FUYN01000001.1"/>
</dbReference>
<feature type="domain" description="Flagellar Assembly Protein A N-terminal region" evidence="2">
    <location>
        <begin position="77"/>
        <end position="247"/>
    </location>
</feature>